<feature type="transmembrane region" description="Helical" evidence="10">
    <location>
        <begin position="180"/>
        <end position="202"/>
    </location>
</feature>
<organism evidence="12 13">
    <name type="scientific">Haloplanus rubicundus</name>
    <dbReference type="NCBI Taxonomy" id="1547898"/>
    <lineage>
        <taxon>Archaea</taxon>
        <taxon>Methanobacteriati</taxon>
        <taxon>Methanobacteriota</taxon>
        <taxon>Stenosarchaea group</taxon>
        <taxon>Halobacteria</taxon>
        <taxon>Halobacteriales</taxon>
        <taxon>Haloferacaceae</taxon>
        <taxon>Haloplanus</taxon>
    </lineage>
</organism>
<keyword evidence="2" id="KW-0813">Transport</keyword>
<evidence type="ECO:0000256" key="7">
    <source>
        <dbReference type="ARBA" id="ARBA00023065"/>
    </source>
</evidence>
<dbReference type="Pfam" id="PF00999">
    <property type="entry name" value="Na_H_Exchanger"/>
    <property type="match status" value="1"/>
</dbReference>
<reference evidence="12 13" key="1">
    <citation type="submission" date="2018-07" db="EMBL/GenBank/DDBJ databases">
        <title>Genome sequences of Haloplanus sp. CBA1112.</title>
        <authorList>
            <person name="Kim Y.B."/>
            <person name="Roh S.W."/>
        </authorList>
    </citation>
    <scope>NUCLEOTIDE SEQUENCE [LARGE SCALE GENOMIC DNA]</scope>
    <source>
        <strain evidence="12 13">CBA1112</strain>
        <plasmid evidence="13">pcba1112-01</plasmid>
    </source>
</reference>
<keyword evidence="8 10" id="KW-0472">Membrane</keyword>
<evidence type="ECO:0000256" key="10">
    <source>
        <dbReference type="SAM" id="Phobius"/>
    </source>
</evidence>
<dbReference type="GO" id="GO:0016020">
    <property type="term" value="C:membrane"/>
    <property type="evidence" value="ECO:0007669"/>
    <property type="project" value="UniProtKB-SubCell"/>
</dbReference>
<feature type="transmembrane region" description="Helical" evidence="10">
    <location>
        <begin position="118"/>
        <end position="140"/>
    </location>
</feature>
<keyword evidence="3" id="KW-0050">Antiport</keyword>
<dbReference type="RefSeq" id="WP_114604727.1">
    <property type="nucleotide sequence ID" value="NZ_CP031147.1"/>
</dbReference>
<keyword evidence="9" id="KW-0739">Sodium transport</keyword>
<dbReference type="EMBL" id="CP031147">
    <property type="protein sequence ID" value="AXG08403.1"/>
    <property type="molecule type" value="Genomic_DNA"/>
</dbReference>
<feature type="transmembrane region" description="Helical" evidence="10">
    <location>
        <begin position="152"/>
        <end position="174"/>
    </location>
</feature>
<feature type="transmembrane region" description="Helical" evidence="10">
    <location>
        <begin position="6"/>
        <end position="25"/>
    </location>
</feature>
<feature type="domain" description="Cation/H+ exchanger transmembrane" evidence="11">
    <location>
        <begin position="13"/>
        <end position="374"/>
    </location>
</feature>
<evidence type="ECO:0000256" key="4">
    <source>
        <dbReference type="ARBA" id="ARBA00022692"/>
    </source>
</evidence>
<keyword evidence="4 10" id="KW-0812">Transmembrane</keyword>
<evidence type="ECO:0000256" key="5">
    <source>
        <dbReference type="ARBA" id="ARBA00022989"/>
    </source>
</evidence>
<dbReference type="GO" id="GO:0015297">
    <property type="term" value="F:antiporter activity"/>
    <property type="evidence" value="ECO:0007669"/>
    <property type="project" value="UniProtKB-KW"/>
</dbReference>
<gene>
    <name evidence="12" type="ORF">DU484_00230</name>
</gene>
<proteinExistence type="predicted"/>
<feature type="transmembrane region" description="Helical" evidence="10">
    <location>
        <begin position="59"/>
        <end position="79"/>
    </location>
</feature>
<name>A0A345E881_9EURY</name>
<evidence type="ECO:0000313" key="13">
    <source>
        <dbReference type="Proteomes" id="UP000252985"/>
    </source>
</evidence>
<dbReference type="GeneID" id="37285358"/>
<dbReference type="AlphaFoldDB" id="A0A345E881"/>
<keyword evidence="5 10" id="KW-1133">Transmembrane helix</keyword>
<dbReference type="KEGG" id="haq:DU484_00230"/>
<feature type="transmembrane region" description="Helical" evidence="10">
    <location>
        <begin position="32"/>
        <end position="53"/>
    </location>
</feature>
<comment type="subcellular location">
    <subcellularLocation>
        <location evidence="1">Membrane</location>
        <topology evidence="1">Multi-pass membrane protein</topology>
    </subcellularLocation>
</comment>
<sequence length="404" mass="43076">MAEFTFHFVLILAVVYGTSYSLRFLESYGIPVVAIEILAGILFGSILGIVGPASPGFDFLVTLAAFGLLLIMFQAGFELDPGLIKREPWRVGLVSVLTFFVPFLSGVGLALYLGFTPFAAYLVGVVISTTSLGLVHPLLSDLDILQYEQGQLILSITGLNDIFSIIALAYGIALTGGNPIFAGLAVTGALLLFFVVIPLFFLDWLKDVAPTRLAEDPVTTSILITVALALITERLGIHAVLGGFFAGLLLDEITIDGPEIEAPMRPVVTLAASAFFFYVGMNFDVSALYSAGLTLILLVVVIGIGSKFVSGLVGGYAMNIGGKTTMLLASLMPGRLSISVAAAEIGRSRGIISAELYNAFIILSTLSVFISTGAFQYFIRYYPPDKSEEEMSDEAKEQISSEGE</sequence>
<evidence type="ECO:0000256" key="6">
    <source>
        <dbReference type="ARBA" id="ARBA00023053"/>
    </source>
</evidence>
<keyword evidence="7" id="KW-0406">Ion transport</keyword>
<dbReference type="InterPro" id="IPR006153">
    <property type="entry name" value="Cation/H_exchanger_TM"/>
</dbReference>
<evidence type="ECO:0000256" key="9">
    <source>
        <dbReference type="ARBA" id="ARBA00023201"/>
    </source>
</evidence>
<feature type="transmembrane region" description="Helical" evidence="10">
    <location>
        <begin position="287"/>
        <end position="306"/>
    </location>
</feature>
<protein>
    <submittedName>
        <fullName evidence="12">Cation:proton antiporter</fullName>
    </submittedName>
</protein>
<evidence type="ECO:0000313" key="12">
    <source>
        <dbReference type="EMBL" id="AXG08403.1"/>
    </source>
</evidence>
<keyword evidence="12" id="KW-0614">Plasmid</keyword>
<accession>A0A345E881</accession>
<dbReference type="PANTHER" id="PTHR43562:SF3">
    <property type="entry name" value="SODIUM ION_PROTON EXCHANGER (EUROFUNG)"/>
    <property type="match status" value="1"/>
</dbReference>
<feature type="transmembrane region" description="Helical" evidence="10">
    <location>
        <begin position="91"/>
        <end position="112"/>
    </location>
</feature>
<feature type="transmembrane region" description="Helical" evidence="10">
    <location>
        <begin position="262"/>
        <end position="280"/>
    </location>
</feature>
<evidence type="ECO:0000256" key="8">
    <source>
        <dbReference type="ARBA" id="ARBA00023136"/>
    </source>
</evidence>
<evidence type="ECO:0000256" key="2">
    <source>
        <dbReference type="ARBA" id="ARBA00022448"/>
    </source>
</evidence>
<dbReference type="GO" id="GO:1902600">
    <property type="term" value="P:proton transmembrane transport"/>
    <property type="evidence" value="ECO:0007669"/>
    <property type="project" value="InterPro"/>
</dbReference>
<evidence type="ECO:0000256" key="1">
    <source>
        <dbReference type="ARBA" id="ARBA00004141"/>
    </source>
</evidence>
<dbReference type="Proteomes" id="UP000252985">
    <property type="component" value="Plasmid pCBA1112-01"/>
</dbReference>
<dbReference type="PANTHER" id="PTHR43562">
    <property type="entry name" value="NAPA-TYPE SODIUM/HYDROGEN ANTIPORTER"/>
    <property type="match status" value="1"/>
</dbReference>
<dbReference type="GO" id="GO:0006814">
    <property type="term" value="P:sodium ion transport"/>
    <property type="evidence" value="ECO:0007669"/>
    <property type="project" value="UniProtKB-KW"/>
</dbReference>
<evidence type="ECO:0000256" key="3">
    <source>
        <dbReference type="ARBA" id="ARBA00022449"/>
    </source>
</evidence>
<keyword evidence="6" id="KW-0915">Sodium</keyword>
<geneLocation type="plasmid" evidence="13">
    <name>pcba1112-01</name>
</geneLocation>
<dbReference type="Gene3D" id="1.20.1530.20">
    <property type="match status" value="1"/>
</dbReference>
<evidence type="ECO:0000259" key="11">
    <source>
        <dbReference type="Pfam" id="PF00999"/>
    </source>
</evidence>
<dbReference type="InterPro" id="IPR038770">
    <property type="entry name" value="Na+/solute_symporter_sf"/>
</dbReference>
<feature type="transmembrane region" description="Helical" evidence="10">
    <location>
        <begin position="357"/>
        <end position="379"/>
    </location>
</feature>